<dbReference type="Gene3D" id="3.40.50.720">
    <property type="entry name" value="NAD(P)-binding Rossmann-like Domain"/>
    <property type="match status" value="1"/>
</dbReference>
<evidence type="ECO:0000313" key="3">
    <source>
        <dbReference type="EMBL" id="WEB43830.1"/>
    </source>
</evidence>
<sequence length="96" mass="10058">MASEHAVLGLTRSAALEFIGQGVRVNAVLPGGIDTPMVQRFSALNPNLMDQTAAAHPIGRIARPEEIANAIVWLLSDAASFAMGSPLVIDGGYTTR</sequence>
<keyword evidence="2" id="KW-0560">Oxidoreductase</keyword>
<gene>
    <name evidence="3" type="ORF">MOV08_34185</name>
</gene>
<organism evidence="3 4">
    <name type="scientific">Streptomyces yunnanensis</name>
    <dbReference type="NCBI Taxonomy" id="156453"/>
    <lineage>
        <taxon>Bacteria</taxon>
        <taxon>Bacillati</taxon>
        <taxon>Actinomycetota</taxon>
        <taxon>Actinomycetes</taxon>
        <taxon>Kitasatosporales</taxon>
        <taxon>Streptomycetaceae</taxon>
        <taxon>Streptomyces</taxon>
    </lineage>
</organism>
<dbReference type="InterPro" id="IPR036291">
    <property type="entry name" value="NAD(P)-bd_dom_sf"/>
</dbReference>
<reference evidence="3 4" key="1">
    <citation type="submission" date="2022-03" db="EMBL/GenBank/DDBJ databases">
        <title>Streptomyces yunnanensis P86,complete genome.</title>
        <authorList>
            <person name="Chen S."/>
            <person name="Zhang Q."/>
        </authorList>
    </citation>
    <scope>NUCLEOTIDE SEQUENCE [LARGE SCALE GENOMIC DNA]</scope>
    <source>
        <strain evidence="3 4">P86</strain>
    </source>
</reference>
<comment type="similarity">
    <text evidence="1">Belongs to the short-chain dehydrogenases/reductases (SDR) family.</text>
</comment>
<accession>A0ABY8AIU5</accession>
<dbReference type="Proteomes" id="UP001218629">
    <property type="component" value="Chromosome"/>
</dbReference>
<dbReference type="SUPFAM" id="SSF51735">
    <property type="entry name" value="NAD(P)-binding Rossmann-fold domains"/>
    <property type="match status" value="1"/>
</dbReference>
<evidence type="ECO:0000313" key="4">
    <source>
        <dbReference type="Proteomes" id="UP001218629"/>
    </source>
</evidence>
<name>A0ABY8AIU5_9ACTN</name>
<dbReference type="InterPro" id="IPR002347">
    <property type="entry name" value="SDR_fam"/>
</dbReference>
<proteinExistence type="inferred from homology"/>
<dbReference type="PANTHER" id="PTHR24321">
    <property type="entry name" value="DEHYDROGENASES, SHORT CHAIN"/>
    <property type="match status" value="1"/>
</dbReference>
<evidence type="ECO:0000256" key="2">
    <source>
        <dbReference type="ARBA" id="ARBA00023002"/>
    </source>
</evidence>
<keyword evidence="4" id="KW-1185">Reference proteome</keyword>
<evidence type="ECO:0000256" key="1">
    <source>
        <dbReference type="ARBA" id="ARBA00006484"/>
    </source>
</evidence>
<protein>
    <submittedName>
        <fullName evidence="3">SDR family oxidoreductase</fullName>
    </submittedName>
</protein>
<dbReference type="PRINTS" id="PR00081">
    <property type="entry name" value="GDHRDH"/>
</dbReference>
<dbReference type="PANTHER" id="PTHR24321:SF8">
    <property type="entry name" value="ESTRADIOL 17-BETA-DEHYDROGENASE 8-RELATED"/>
    <property type="match status" value="1"/>
</dbReference>
<dbReference type="EMBL" id="CP095749">
    <property type="protein sequence ID" value="WEB43830.1"/>
    <property type="molecule type" value="Genomic_DNA"/>
</dbReference>
<dbReference type="Pfam" id="PF13561">
    <property type="entry name" value="adh_short_C2"/>
    <property type="match status" value="1"/>
</dbReference>